<accession>A0A1D8GKU8</accession>
<protein>
    <submittedName>
        <fullName evidence="1">2-amino-4-ketopentanoate thiolase</fullName>
    </submittedName>
</protein>
<dbReference type="EMBL" id="CP017269">
    <property type="protein sequence ID" value="AOT71538.1"/>
    <property type="molecule type" value="Genomic_DNA"/>
</dbReference>
<dbReference type="InterPro" id="IPR047755">
    <property type="entry name" value="OrtA"/>
</dbReference>
<organism evidence="1 2">
    <name type="scientific">Geosporobacter ferrireducens</name>
    <dbReference type="NCBI Taxonomy" id="1424294"/>
    <lineage>
        <taxon>Bacteria</taxon>
        <taxon>Bacillati</taxon>
        <taxon>Bacillota</taxon>
        <taxon>Clostridia</taxon>
        <taxon>Peptostreptococcales</taxon>
        <taxon>Thermotaleaceae</taxon>
        <taxon>Geosporobacter</taxon>
    </lineage>
</organism>
<dbReference type="AlphaFoldDB" id="A0A1D8GKU8"/>
<dbReference type="NCBIfam" id="NF040739">
    <property type="entry name" value="ornith_OrtA"/>
    <property type="match status" value="1"/>
</dbReference>
<dbReference type="Pfam" id="PF22010">
    <property type="entry name" value="OrtA"/>
    <property type="match status" value="1"/>
</dbReference>
<evidence type="ECO:0000313" key="2">
    <source>
        <dbReference type="Proteomes" id="UP000095743"/>
    </source>
</evidence>
<dbReference type="STRING" id="1424294.Gferi_19575"/>
<reference evidence="1 2" key="1">
    <citation type="submission" date="2016-09" db="EMBL/GenBank/DDBJ databases">
        <title>Genomic analysis reveals versatility of anaerobic energy metabolism of Geosporobacter ferrireducens IRF9 of phylum Firmicutes.</title>
        <authorList>
            <person name="Kim S.-J."/>
        </authorList>
    </citation>
    <scope>NUCLEOTIDE SEQUENCE [LARGE SCALE GENOMIC DNA]</scope>
    <source>
        <strain evidence="1 2">IRF9</strain>
    </source>
</reference>
<proteinExistence type="predicted"/>
<dbReference type="RefSeq" id="WP_069979488.1">
    <property type="nucleotide sequence ID" value="NZ_CP017269.1"/>
</dbReference>
<gene>
    <name evidence="1" type="ORF">Gferi_19575</name>
</gene>
<dbReference type="OrthoDB" id="3712030at2"/>
<dbReference type="KEGG" id="gfe:Gferi_19575"/>
<name>A0A1D8GKU8_9FIRM</name>
<keyword evidence="2" id="KW-1185">Reference proteome</keyword>
<sequence>MEKAVKGSWVEIENQVLSVDERAPQVPEDTKETPLMMWTRGFLIEESAAIGEDVSVYTLSGRSVRGKLVEINPRFEHDFGNPVLELLETGVSLREDLENL</sequence>
<evidence type="ECO:0000313" key="1">
    <source>
        <dbReference type="EMBL" id="AOT71538.1"/>
    </source>
</evidence>
<dbReference type="Proteomes" id="UP000095743">
    <property type="component" value="Chromosome"/>
</dbReference>